<keyword evidence="1" id="KW-0808">Transferase</keyword>
<protein>
    <submittedName>
        <fullName evidence="1">Methyltransferase family protein</fullName>
    </submittedName>
</protein>
<dbReference type="AlphaFoldDB" id="A0A4Q7Y3R2"/>
<gene>
    <name evidence="1" type="ORF">BKA19_0025</name>
</gene>
<dbReference type="EMBL" id="SHKV01000001">
    <property type="protein sequence ID" value="RZU30409.1"/>
    <property type="molecule type" value="Genomic_DNA"/>
</dbReference>
<dbReference type="GO" id="GO:0008168">
    <property type="term" value="F:methyltransferase activity"/>
    <property type="evidence" value="ECO:0007669"/>
    <property type="project" value="UniProtKB-KW"/>
</dbReference>
<keyword evidence="2" id="KW-1185">Reference proteome</keyword>
<evidence type="ECO:0000313" key="2">
    <source>
        <dbReference type="Proteomes" id="UP000292507"/>
    </source>
</evidence>
<dbReference type="Pfam" id="PF13489">
    <property type="entry name" value="Methyltransf_23"/>
    <property type="match status" value="1"/>
</dbReference>
<proteinExistence type="predicted"/>
<dbReference type="SUPFAM" id="SSF53335">
    <property type="entry name" value="S-adenosyl-L-methionine-dependent methyltransferases"/>
    <property type="match status" value="1"/>
</dbReference>
<reference evidence="1 2" key="1">
    <citation type="submission" date="2019-02" db="EMBL/GenBank/DDBJ databases">
        <title>Sequencing the genomes of 1000 actinobacteria strains.</title>
        <authorList>
            <person name="Klenk H.-P."/>
        </authorList>
    </citation>
    <scope>NUCLEOTIDE SEQUENCE [LARGE SCALE GENOMIC DNA]</scope>
    <source>
        <strain evidence="1 2">DSM 44509</strain>
    </source>
</reference>
<name>A0A4Q7Y3R2_9ACTN</name>
<organism evidence="1 2">
    <name type="scientific">Blastococcus saxobsidens</name>
    <dbReference type="NCBI Taxonomy" id="138336"/>
    <lineage>
        <taxon>Bacteria</taxon>
        <taxon>Bacillati</taxon>
        <taxon>Actinomycetota</taxon>
        <taxon>Actinomycetes</taxon>
        <taxon>Geodermatophilales</taxon>
        <taxon>Geodermatophilaceae</taxon>
        <taxon>Blastococcus</taxon>
    </lineage>
</organism>
<dbReference type="InterPro" id="IPR029063">
    <property type="entry name" value="SAM-dependent_MTases_sf"/>
</dbReference>
<dbReference type="CDD" id="cd02440">
    <property type="entry name" value="AdoMet_MTases"/>
    <property type="match status" value="1"/>
</dbReference>
<dbReference type="Gene3D" id="3.40.50.150">
    <property type="entry name" value="Vaccinia Virus protein VP39"/>
    <property type="match status" value="1"/>
</dbReference>
<dbReference type="Proteomes" id="UP000292507">
    <property type="component" value="Unassembled WGS sequence"/>
</dbReference>
<accession>A0A4Q7Y3R2</accession>
<keyword evidence="1" id="KW-0489">Methyltransferase</keyword>
<evidence type="ECO:0000313" key="1">
    <source>
        <dbReference type="EMBL" id="RZU30409.1"/>
    </source>
</evidence>
<dbReference type="GO" id="GO:0032259">
    <property type="term" value="P:methylation"/>
    <property type="evidence" value="ECO:0007669"/>
    <property type="project" value="UniProtKB-KW"/>
</dbReference>
<comment type="caution">
    <text evidence="1">The sequence shown here is derived from an EMBL/GenBank/DDBJ whole genome shotgun (WGS) entry which is preliminary data.</text>
</comment>
<sequence>MSDGTESEIHMPPAATDLYAAALQSVRSDEVAGSRPWSVRDHDGRAFPLAGALDRWTGRADAVDRRFLGRARGTVLDIGCGPGRLAAELARTGVHALGLDISPAALRLARRSGATVIQRSVFEPVVAEGLWGTALLADGNIGIGGDPTVLLRRCRSLLAPDGLVLVETERPGAGLRTTRLRLERVDAVSAWFDWAEVGCDAVEELAGSAGLHPSETWQDGGRWFVALRR</sequence>